<name>A0AC61PM25_9FIRM</name>
<organism evidence="1 2">
    <name type="scientific">Aristaeella lactis</name>
    <dbReference type="NCBI Taxonomy" id="3046383"/>
    <lineage>
        <taxon>Bacteria</taxon>
        <taxon>Bacillati</taxon>
        <taxon>Bacillota</taxon>
        <taxon>Clostridia</taxon>
        <taxon>Eubacteriales</taxon>
        <taxon>Aristaeellaceae</taxon>
        <taxon>Aristaeella</taxon>
    </lineage>
</organism>
<keyword evidence="2" id="KW-1185">Reference proteome</keyword>
<evidence type="ECO:0000313" key="2">
    <source>
        <dbReference type="Proteomes" id="UP000192328"/>
    </source>
</evidence>
<evidence type="ECO:0000313" key="1">
    <source>
        <dbReference type="EMBL" id="SMC66722.1"/>
    </source>
</evidence>
<dbReference type="Proteomes" id="UP000192328">
    <property type="component" value="Unassembled WGS sequence"/>
</dbReference>
<sequence length="289" mass="32602">MIDAHAHLWLEQSGVVDGLPVYALGGGRSQFGREVRQMLPPAMTDGVNSAERFLSHMDFSRVGGAVITQEYIDGNQDAYLRDIRRKYPDRFRVCALYEENGVPDTDGMDGIKICGSRLKDPDLLHHSAVFEAADRRGLFIGIDMADGSLQTGALRELAMEHPSLRIAIGHFGMVTRPGWEEQIRLACLPNVFVESGGITWLFNDEYYPYPSAVRAILTARDICGMDKLMWGSDYPRTMTAITYRMSWDFIDKSTLLTDGEKKEFFHENAAKFYRFGTLPDLPVIHHMAE</sequence>
<proteinExistence type="predicted"/>
<dbReference type="EMBL" id="FWXZ01000003">
    <property type="protein sequence ID" value="SMC66722.1"/>
    <property type="molecule type" value="Genomic_DNA"/>
</dbReference>
<protein>
    <submittedName>
        <fullName evidence="1">Uncharacterized protein</fullName>
    </submittedName>
</protein>
<accession>A0AC61PM25</accession>
<reference evidence="1" key="1">
    <citation type="submission" date="2017-04" db="EMBL/GenBank/DDBJ databases">
        <authorList>
            <person name="Varghese N."/>
            <person name="Submissions S."/>
        </authorList>
    </citation>
    <scope>NUCLEOTIDE SEQUENCE</scope>
    <source>
        <strain evidence="1">WTE2008</strain>
    </source>
</reference>
<comment type="caution">
    <text evidence="1">The sequence shown here is derived from an EMBL/GenBank/DDBJ whole genome shotgun (WGS) entry which is preliminary data.</text>
</comment>
<gene>
    <name evidence="1" type="ORF">SAMN06297397_1860</name>
</gene>